<evidence type="ECO:0000313" key="2">
    <source>
        <dbReference type="Proteomes" id="UP000805193"/>
    </source>
</evidence>
<keyword evidence="2" id="KW-1185">Reference proteome</keyword>
<dbReference type="EMBL" id="JABSTQ010011051">
    <property type="protein sequence ID" value="KAG0415641.1"/>
    <property type="molecule type" value="Genomic_DNA"/>
</dbReference>
<evidence type="ECO:0000313" key="1">
    <source>
        <dbReference type="EMBL" id="KAG0415641.1"/>
    </source>
</evidence>
<protein>
    <submittedName>
        <fullName evidence="1">Uncharacterized protein</fullName>
    </submittedName>
</protein>
<reference evidence="1 2" key="1">
    <citation type="journal article" date="2020" name="Cell">
        <title>Large-Scale Comparative Analyses of Tick Genomes Elucidate Their Genetic Diversity and Vector Capacities.</title>
        <authorList>
            <consortium name="Tick Genome and Microbiome Consortium (TIGMIC)"/>
            <person name="Jia N."/>
            <person name="Wang J."/>
            <person name="Shi W."/>
            <person name="Du L."/>
            <person name="Sun Y."/>
            <person name="Zhan W."/>
            <person name="Jiang J.F."/>
            <person name="Wang Q."/>
            <person name="Zhang B."/>
            <person name="Ji P."/>
            <person name="Bell-Sakyi L."/>
            <person name="Cui X.M."/>
            <person name="Yuan T.T."/>
            <person name="Jiang B.G."/>
            <person name="Yang W.F."/>
            <person name="Lam T.T."/>
            <person name="Chang Q.C."/>
            <person name="Ding S.J."/>
            <person name="Wang X.J."/>
            <person name="Zhu J.G."/>
            <person name="Ruan X.D."/>
            <person name="Zhao L."/>
            <person name="Wei J.T."/>
            <person name="Ye R.Z."/>
            <person name="Que T.C."/>
            <person name="Du C.H."/>
            <person name="Zhou Y.H."/>
            <person name="Cheng J.X."/>
            <person name="Dai P.F."/>
            <person name="Guo W.B."/>
            <person name="Han X.H."/>
            <person name="Huang E.J."/>
            <person name="Li L.F."/>
            <person name="Wei W."/>
            <person name="Gao Y.C."/>
            <person name="Liu J.Z."/>
            <person name="Shao H.Z."/>
            <person name="Wang X."/>
            <person name="Wang C.C."/>
            <person name="Yang T.C."/>
            <person name="Huo Q.B."/>
            <person name="Li W."/>
            <person name="Chen H.Y."/>
            <person name="Chen S.E."/>
            <person name="Zhou L.G."/>
            <person name="Ni X.B."/>
            <person name="Tian J.H."/>
            <person name="Sheng Y."/>
            <person name="Liu T."/>
            <person name="Pan Y.S."/>
            <person name="Xia L.Y."/>
            <person name="Li J."/>
            <person name="Zhao F."/>
            <person name="Cao W.C."/>
        </authorList>
    </citation>
    <scope>NUCLEOTIDE SEQUENCE [LARGE SCALE GENOMIC DNA]</scope>
    <source>
        <strain evidence="1">Iper-2018</strain>
    </source>
</reference>
<gene>
    <name evidence="1" type="ORF">HPB47_007171</name>
</gene>
<comment type="caution">
    <text evidence="1">The sequence shown here is derived from an EMBL/GenBank/DDBJ whole genome shotgun (WGS) entry which is preliminary data.</text>
</comment>
<name>A0AC60P8G0_IXOPE</name>
<proteinExistence type="predicted"/>
<organism evidence="1 2">
    <name type="scientific">Ixodes persulcatus</name>
    <name type="common">Taiga tick</name>
    <dbReference type="NCBI Taxonomy" id="34615"/>
    <lineage>
        <taxon>Eukaryota</taxon>
        <taxon>Metazoa</taxon>
        <taxon>Ecdysozoa</taxon>
        <taxon>Arthropoda</taxon>
        <taxon>Chelicerata</taxon>
        <taxon>Arachnida</taxon>
        <taxon>Acari</taxon>
        <taxon>Parasitiformes</taxon>
        <taxon>Ixodida</taxon>
        <taxon>Ixodoidea</taxon>
        <taxon>Ixodidae</taxon>
        <taxon>Ixodinae</taxon>
        <taxon>Ixodes</taxon>
    </lineage>
</organism>
<accession>A0AC60P8G0</accession>
<dbReference type="Proteomes" id="UP000805193">
    <property type="component" value="Unassembled WGS sequence"/>
</dbReference>
<sequence length="301" mass="33773">MDTKYADLYPLGSGQSAPPSIDRQRQCGRLALEKGHRLFENNHVYAVREEDGVDIAAKCHSQQGKHVYDVTIQLNPQSRKIIAGSCTCRYGVLGECKHSAAVVHYVNKHEVAACTSLPQAWGKPSKKPKLDDKASIADLFGGNRSNTVRKQQPREMPPSYILRHFPDIETPFTDILRMMDKNQVELECSQTMDDILDLVVDNVQQSEVEELLQNVPLEPSCGLELGDCLHPLTDAERSFFQRRVACSDILSLCMATLAQSKCARAPRQSRRQELHGTAQSAQSKQPEALQFWFNAKPREDV</sequence>